<dbReference type="PROSITE" id="PS50086">
    <property type="entry name" value="TBC_RABGAP"/>
    <property type="match status" value="1"/>
</dbReference>
<evidence type="ECO:0000313" key="5">
    <source>
        <dbReference type="Proteomes" id="UP000070444"/>
    </source>
</evidence>
<keyword evidence="5" id="KW-1185">Reference proteome</keyword>
<dbReference type="Pfam" id="PF00566">
    <property type="entry name" value="RabGAP-TBC"/>
    <property type="match status" value="1"/>
</dbReference>
<dbReference type="InterPro" id="IPR035969">
    <property type="entry name" value="Rab-GAP_TBC_sf"/>
</dbReference>
<proteinExistence type="predicted"/>
<accession>A0A137PGJ1</accession>
<name>A0A137PGJ1_CONC2</name>
<evidence type="ECO:0000256" key="2">
    <source>
        <dbReference type="SAM" id="MobiDB-lite"/>
    </source>
</evidence>
<dbReference type="PANTHER" id="PTHR22957:SF502">
    <property type="entry name" value="SMALL G PROTEIN SIGNALING MODULATOR 2-RELATED"/>
    <property type="match status" value="1"/>
</dbReference>
<dbReference type="SUPFAM" id="SSF47923">
    <property type="entry name" value="Ypt/Rab-GAP domain of gyp1p"/>
    <property type="match status" value="2"/>
</dbReference>
<dbReference type="PANTHER" id="PTHR22957">
    <property type="entry name" value="TBC1 DOMAIN FAMILY MEMBER GTPASE-ACTIVATING PROTEIN"/>
    <property type="match status" value="1"/>
</dbReference>
<dbReference type="STRING" id="796925.A0A137PGJ1"/>
<dbReference type="GO" id="GO:0005096">
    <property type="term" value="F:GTPase activator activity"/>
    <property type="evidence" value="ECO:0007669"/>
    <property type="project" value="UniProtKB-KW"/>
</dbReference>
<keyword evidence="1" id="KW-0343">GTPase activation</keyword>
<dbReference type="InterPro" id="IPR000195">
    <property type="entry name" value="Rab-GAP-TBC_dom"/>
</dbReference>
<dbReference type="SMART" id="SM00164">
    <property type="entry name" value="TBC"/>
    <property type="match status" value="1"/>
</dbReference>
<dbReference type="Gene3D" id="1.10.472.80">
    <property type="entry name" value="Ypt/Rab-GAP domain of gyp1p, domain 3"/>
    <property type="match status" value="1"/>
</dbReference>
<reference evidence="4 5" key="1">
    <citation type="journal article" date="2015" name="Genome Biol. Evol.">
        <title>Phylogenomic analyses indicate that early fungi evolved digesting cell walls of algal ancestors of land plants.</title>
        <authorList>
            <person name="Chang Y."/>
            <person name="Wang S."/>
            <person name="Sekimoto S."/>
            <person name="Aerts A.L."/>
            <person name="Choi C."/>
            <person name="Clum A."/>
            <person name="LaButti K.M."/>
            <person name="Lindquist E.A."/>
            <person name="Yee Ngan C."/>
            <person name="Ohm R.A."/>
            <person name="Salamov A.A."/>
            <person name="Grigoriev I.V."/>
            <person name="Spatafora J.W."/>
            <person name="Berbee M.L."/>
        </authorList>
    </citation>
    <scope>NUCLEOTIDE SEQUENCE [LARGE SCALE GENOMIC DNA]</scope>
    <source>
        <strain evidence="4 5">NRRL 28638</strain>
    </source>
</reference>
<dbReference type="OMA" id="HIFFAMA"/>
<dbReference type="Gene3D" id="1.10.8.270">
    <property type="entry name" value="putative rabgap domain of human tbc1 domain family member 14 like domains"/>
    <property type="match status" value="1"/>
</dbReference>
<feature type="domain" description="Rab-GAP TBC" evidence="3">
    <location>
        <begin position="179"/>
        <end position="403"/>
    </location>
</feature>
<dbReference type="EMBL" id="KQ964427">
    <property type="protein sequence ID" value="KXN74117.1"/>
    <property type="molecule type" value="Genomic_DNA"/>
</dbReference>
<evidence type="ECO:0000256" key="1">
    <source>
        <dbReference type="ARBA" id="ARBA00022468"/>
    </source>
</evidence>
<evidence type="ECO:0000259" key="3">
    <source>
        <dbReference type="PROSITE" id="PS50086"/>
    </source>
</evidence>
<feature type="region of interest" description="Disordered" evidence="2">
    <location>
        <begin position="514"/>
        <end position="535"/>
    </location>
</feature>
<protein>
    <submittedName>
        <fullName evidence="4">RabGAP/TBC</fullName>
    </submittedName>
</protein>
<dbReference type="AlphaFoldDB" id="A0A137PGJ1"/>
<evidence type="ECO:0000313" key="4">
    <source>
        <dbReference type="EMBL" id="KXN74117.1"/>
    </source>
</evidence>
<organism evidence="4 5">
    <name type="scientific">Conidiobolus coronatus (strain ATCC 28846 / CBS 209.66 / NRRL 28638)</name>
    <name type="common">Delacroixia coronata</name>
    <dbReference type="NCBI Taxonomy" id="796925"/>
    <lineage>
        <taxon>Eukaryota</taxon>
        <taxon>Fungi</taxon>
        <taxon>Fungi incertae sedis</taxon>
        <taxon>Zoopagomycota</taxon>
        <taxon>Entomophthoromycotina</taxon>
        <taxon>Entomophthoromycetes</taxon>
        <taxon>Entomophthorales</taxon>
        <taxon>Ancylistaceae</taxon>
        <taxon>Conidiobolus</taxon>
    </lineage>
</organism>
<dbReference type="OrthoDB" id="10264062at2759"/>
<dbReference type="Proteomes" id="UP000070444">
    <property type="component" value="Unassembled WGS sequence"/>
</dbReference>
<sequence length="535" mass="62750">MSQLNPLAFSVLEKFAQVTRSLDRAKDAIVNSPYTQSLLPYTTGIANQETEATYGPNFTTQFNHLQGLDVTARLYLSRWAASMVENPSLNGAFSTNSSRHNISLQENLSTEVGEFEILEDLGVAPYDRFICCSKEPLSATEWVRYFYQQSDPYSSETPKYSSQLLIPNYLIRKRIFSGGIEHDIRPEVWKYLLNVYPWDSTEDERNEIRIRNNDNYFKLKQIWLDPKTQQTEDYQEQKSRIEKDVLRTDRHIPLFAERQIPNGGPANEEDSALPHSNEHLEQLKDILMCYHYYQKGLGYVQGMSDLLSPLYMTIQDEVETFYCFVGLMERTKANFARDQKGMHLQLTTLNLLVKLLIPNLYSHLQSIDSDNMFCCYRWLLIQFKREFNFETIMRVWELFWCDYLTRHHHIFLALAILDIHHHIIIEHLQGLDEVLKYINDLSDKIDYTSAFKRSEVLFRQFQWKMNAHPNLTLEELDPNVYSPGFPRFMTYRNEPLHLDQEELNSLKYLLDSPAASTPTPTDSFIDIQDSNSFHE</sequence>
<gene>
    <name evidence="4" type="ORF">CONCODRAFT_67721</name>
</gene>